<organism evidence="2 3">
    <name type="scientific">Bacillus yapensis</name>
    <dbReference type="NCBI Taxonomy" id="2492960"/>
    <lineage>
        <taxon>Bacteria</taxon>
        <taxon>Bacillati</taxon>
        <taxon>Bacillota</taxon>
        <taxon>Bacilli</taxon>
        <taxon>Bacillales</taxon>
        <taxon>Bacillaceae</taxon>
        <taxon>Bacillus</taxon>
    </lineage>
</organism>
<feature type="signal peptide" evidence="1">
    <location>
        <begin position="1"/>
        <end position="25"/>
    </location>
</feature>
<accession>A0A3S0I7H5</accession>
<gene>
    <name evidence="2" type="ORF">EKG37_21095</name>
</gene>
<feature type="chain" id="PRO_5018589343" evidence="1">
    <location>
        <begin position="26"/>
        <end position="238"/>
    </location>
</feature>
<dbReference type="Proteomes" id="UP000271374">
    <property type="component" value="Unassembled WGS sequence"/>
</dbReference>
<protein>
    <submittedName>
        <fullName evidence="2">Uncharacterized protein</fullName>
    </submittedName>
</protein>
<name>A0A3S0I7H5_9BACI</name>
<reference evidence="2 3" key="1">
    <citation type="submission" date="2018-12" db="EMBL/GenBank/DDBJ databases">
        <title>Bacillus yapensis draft genome sequence.</title>
        <authorList>
            <person name="Yu L."/>
            <person name="Xu X."/>
            <person name="Tang X."/>
        </authorList>
    </citation>
    <scope>NUCLEOTIDE SEQUENCE [LARGE SCALE GENOMIC DNA]</scope>
    <source>
        <strain evidence="2 3">XXST-01</strain>
    </source>
</reference>
<proteinExistence type="predicted"/>
<dbReference type="EMBL" id="RXNT01000023">
    <property type="protein sequence ID" value="RTR26570.1"/>
    <property type="molecule type" value="Genomic_DNA"/>
</dbReference>
<evidence type="ECO:0000313" key="3">
    <source>
        <dbReference type="Proteomes" id="UP000271374"/>
    </source>
</evidence>
<comment type="caution">
    <text evidence="2">The sequence shown here is derived from an EMBL/GenBank/DDBJ whole genome shotgun (WGS) entry which is preliminary data.</text>
</comment>
<evidence type="ECO:0000256" key="1">
    <source>
        <dbReference type="SAM" id="SignalP"/>
    </source>
</evidence>
<keyword evidence="1" id="KW-0732">Signal</keyword>
<keyword evidence="3" id="KW-1185">Reference proteome</keyword>
<sequence>MKFRKLLIVLLIGCCLTFPSQISNAASLDNDSLNDESTNNQDNLDNDTTTVLEEVYFYYESNDNMMYRNTEKNQTDFLREYLNDNEFAELEDKLITAKDDEEEINRILQTEITPIIEEINNNTGVLKSSVQARSPEGVATITCTFAKTKRLFTCTQTSVVADFISEAYLEMNFYQDGIWFWEADMTSFLNPATTTWSNSREVILSFKDKYSASVHGTAIGRYGSYYLEKFSKDYDISW</sequence>
<dbReference type="AlphaFoldDB" id="A0A3S0I7H5"/>
<dbReference type="RefSeq" id="WP_126410738.1">
    <property type="nucleotide sequence ID" value="NZ_RXNT01000023.1"/>
</dbReference>
<evidence type="ECO:0000313" key="2">
    <source>
        <dbReference type="EMBL" id="RTR26570.1"/>
    </source>
</evidence>